<evidence type="ECO:0000259" key="1">
    <source>
        <dbReference type="Pfam" id="PF05419"/>
    </source>
</evidence>
<dbReference type="GO" id="GO:0046906">
    <property type="term" value="F:tetrapyrrole binding"/>
    <property type="evidence" value="ECO:0007669"/>
    <property type="project" value="TreeGrafter"/>
</dbReference>
<dbReference type="PANTHER" id="PTHR34800:SF1">
    <property type="entry name" value="TETRAPYRROLE-BINDING PROTEIN, CHLOROPLASTIC"/>
    <property type="match status" value="1"/>
</dbReference>
<reference evidence="2" key="1">
    <citation type="journal article" date="2012" name="Mol. Phylogenet. Evol.">
        <title>Relative rates of evolution among the three genetic compartments of the red alga Porphyra differ from those of green plants and do not correlate with genome architecture.</title>
        <authorList>
            <person name="Smith D.R."/>
            <person name="Hua J."/>
            <person name="Lee R.W."/>
            <person name="Keeling P.J."/>
        </authorList>
    </citation>
    <scope>NUCLEOTIDE SEQUENCE</scope>
</reference>
<dbReference type="AlphaFoldDB" id="J7F8A6"/>
<reference evidence="3 4" key="2">
    <citation type="journal article" date="2017" name="Proc. Natl. Acad. Sci. U.S.A.">
        <title>Insights into the red algae and eukaryotic evolution from the genome of Porphyra umbilicalis (Bangiophyceae, Rhodophyta).</title>
        <authorList>
            <person name="Brawley S.H."/>
            <person name="Blouin N.A."/>
            <person name="Ficko-Blean E."/>
            <person name="Wheeler G.L."/>
            <person name="Lohr M."/>
            <person name="Goodson H.V."/>
            <person name="Jenkins J.W."/>
            <person name="Blaby-Haas C.E."/>
            <person name="Helliwell K.E."/>
            <person name="Chan C.X."/>
            <person name="Marriage T.N."/>
            <person name="Bhattacharya D."/>
            <person name="Klein A.S."/>
            <person name="Badis Y."/>
            <person name="Brodie J."/>
            <person name="Cao Y."/>
            <person name="Collen J."/>
            <person name="Dittami S.M."/>
            <person name="Gachon C.M.M."/>
            <person name="Green B.R."/>
            <person name="Karpowicz S.J."/>
            <person name="Kim J.W."/>
            <person name="Kudahl U.J."/>
            <person name="Lin S."/>
            <person name="Michel G."/>
            <person name="Mittag M."/>
            <person name="Olson B.J.S.C."/>
            <person name="Pangilinan J.L."/>
            <person name="Peng Y."/>
            <person name="Qiu H."/>
            <person name="Shu S."/>
            <person name="Singer J.T."/>
            <person name="Smith A.G."/>
            <person name="Sprecher B.N."/>
            <person name="Wagner V."/>
            <person name="Wang W."/>
            <person name="Wang Z.Y."/>
            <person name="Yan J."/>
            <person name="Yarish C."/>
            <person name="Zauner-Riek S."/>
            <person name="Zhuang Y."/>
            <person name="Zou Y."/>
            <person name="Lindquist E.A."/>
            <person name="Grimwood J."/>
            <person name="Barry K.W."/>
            <person name="Rokhsar D.S."/>
            <person name="Schmutz J."/>
            <person name="Stiller J.W."/>
            <person name="Grossman A.R."/>
            <person name="Prochnik S.E."/>
        </authorList>
    </citation>
    <scope>NUCLEOTIDE SEQUENCE [LARGE SCALE GENOMIC DNA]</scope>
</reference>
<dbReference type="CDD" id="cd16383">
    <property type="entry name" value="GUN4"/>
    <property type="match status" value="1"/>
</dbReference>
<geneLocation type="plastid" evidence="2"/>
<dbReference type="Pfam" id="PF05419">
    <property type="entry name" value="GUN4"/>
    <property type="match status" value="1"/>
</dbReference>
<sequence length="238" mass="28155">MKNQIQVQLSELEETNSSKNTIKKQLEIIERIQDDNYVQLKELAEIFHYRITKPEYMSNCVDGLIYEKLLNSQNSEIRQFTSKLCPKGIVPLKSDKQMDYQDLQILLVQDDLIAADKLTQQKLVKLAGVDEKSRNWLYFTDIKKIPVEDLQTMDQLWNAHSKGKFGFFIQRQIWLAVEKNWELFWYKIGWEINRVPCRYPDEFHWNSTGPKGHLPLCNQLRGVQVLSALFSHKAWDNY</sequence>
<dbReference type="EMBL" id="MF385003">
    <property type="protein sequence ID" value="ASN78676.1"/>
    <property type="molecule type" value="Genomic_DNA"/>
</dbReference>
<evidence type="ECO:0000313" key="3">
    <source>
        <dbReference type="EMBL" id="ASN78676.1"/>
    </source>
</evidence>
<dbReference type="PANTHER" id="PTHR34800">
    <property type="entry name" value="TETRAPYRROLE-BINDING PROTEIN, CHLOROPLASTIC"/>
    <property type="match status" value="1"/>
</dbReference>
<dbReference type="OrthoDB" id="4835at2759"/>
<keyword evidence="3" id="KW-0150">Chloroplast</keyword>
<dbReference type="Proteomes" id="UP000218209">
    <property type="component" value="Chloroplast Pltd"/>
</dbReference>
<protein>
    <recommendedName>
        <fullName evidence="1">GUN4-like domain-containing protein</fullName>
    </recommendedName>
</protein>
<dbReference type="InterPro" id="IPR008629">
    <property type="entry name" value="GUN4-like"/>
</dbReference>
<keyword evidence="2" id="KW-0934">Plastid</keyword>
<evidence type="ECO:0000313" key="4">
    <source>
        <dbReference type="Proteomes" id="UP000218209"/>
    </source>
</evidence>
<dbReference type="Gene3D" id="1.25.40.620">
    <property type="match status" value="1"/>
</dbReference>
<dbReference type="GeneID" id="33873475"/>
<dbReference type="SUPFAM" id="SSF140869">
    <property type="entry name" value="GUN4-like"/>
    <property type="match status" value="1"/>
</dbReference>
<organism evidence="2">
    <name type="scientific">Porphyra umbilicalis</name>
    <name type="common">Purple laver</name>
    <name type="synonym">Red alga</name>
    <dbReference type="NCBI Taxonomy" id="2786"/>
    <lineage>
        <taxon>Eukaryota</taxon>
        <taxon>Rhodophyta</taxon>
        <taxon>Bangiophyceae</taxon>
        <taxon>Bangiales</taxon>
        <taxon>Bangiaceae</taxon>
        <taxon>Porphyra</taxon>
    </lineage>
</organism>
<name>J7F8A6_PORUM</name>
<dbReference type="EMBL" id="JQ408795">
    <property type="protein sequence ID" value="AFC39872.1"/>
    <property type="molecule type" value="Genomic_DNA"/>
</dbReference>
<dbReference type="RefSeq" id="YP_009413215.1">
    <property type="nucleotide sequence ID" value="NC_035573.1"/>
</dbReference>
<feature type="domain" description="GUN4-like" evidence="1">
    <location>
        <begin position="94"/>
        <end position="233"/>
    </location>
</feature>
<gene>
    <name evidence="2" type="primary">orf238</name>
</gene>
<keyword evidence="4" id="KW-1185">Reference proteome</keyword>
<proteinExistence type="predicted"/>
<evidence type="ECO:0000313" key="2">
    <source>
        <dbReference type="EMBL" id="AFC39872.1"/>
    </source>
</evidence>
<dbReference type="InterPro" id="IPR037215">
    <property type="entry name" value="GUN4-like_sf"/>
</dbReference>
<accession>J7F8A6</accession>
<dbReference type="Gene3D" id="1.10.10.1770">
    <property type="entry name" value="Gun4-like"/>
    <property type="match status" value="1"/>
</dbReference>